<evidence type="ECO:0000313" key="1">
    <source>
        <dbReference type="EMBL" id="KAK3953964.1"/>
    </source>
</evidence>
<dbReference type="EMBL" id="MU859097">
    <property type="protein sequence ID" value="KAK3953964.1"/>
    <property type="molecule type" value="Genomic_DNA"/>
</dbReference>
<keyword evidence="2" id="KW-1185">Reference proteome</keyword>
<comment type="caution">
    <text evidence="1">The sequence shown here is derived from an EMBL/GenBank/DDBJ whole genome shotgun (WGS) entry which is preliminary data.</text>
</comment>
<gene>
    <name evidence="1" type="ORF">QBC32DRAFT_337638</name>
</gene>
<dbReference type="Proteomes" id="UP001303222">
    <property type="component" value="Unassembled WGS sequence"/>
</dbReference>
<name>A0AAN6NXN3_9PEZI</name>
<sequence length="320" mass="35238">MQKMAKDAGFGGKLPAVSVKITFVDTAPVDGKGVTVDGVQYQRAYRIAGPSDFTDDYHAVLGFLSHWSGIPYTVAFQSDFFSGPSIPKILEYIVSRHITLGRQLSPKHGVLALRAACPVSGCGLAEKHGLLNTYKGSTITFKCPKHGPHSICVSKPAEAARIEANAPARNLIRSMSHLLDAKAHNVRVTGGDYAGTYQEMFLYRPLAAWSAATRLAVGKTPHILYAPVIVDWSGAKLSKSLYVREGAYDLMKVLGTDGLCSFARLRDHFEDDGSEGLRRIWLEVESWFKSPKKLFRSYSVEYLQQAIFETEKKACEVMKS</sequence>
<protein>
    <submittedName>
        <fullName evidence="1">Uncharacterized protein</fullName>
    </submittedName>
</protein>
<dbReference type="AlphaFoldDB" id="A0AAN6NXN3"/>
<reference evidence="1" key="2">
    <citation type="submission" date="2023-06" db="EMBL/GenBank/DDBJ databases">
        <authorList>
            <consortium name="Lawrence Berkeley National Laboratory"/>
            <person name="Mondo S.J."/>
            <person name="Hensen N."/>
            <person name="Bonometti L."/>
            <person name="Westerberg I."/>
            <person name="Brannstrom I.O."/>
            <person name="Guillou S."/>
            <person name="Cros-Aarteil S."/>
            <person name="Calhoun S."/>
            <person name="Haridas S."/>
            <person name="Kuo A."/>
            <person name="Pangilinan J."/>
            <person name="Riley R."/>
            <person name="Labutti K."/>
            <person name="Andreopoulos B."/>
            <person name="Lipzen A."/>
            <person name="Chen C."/>
            <person name="Yanf M."/>
            <person name="Daum C."/>
            <person name="Ng V."/>
            <person name="Clum A."/>
            <person name="Steindorff A."/>
            <person name="Ohm R."/>
            <person name="Martin F."/>
            <person name="Silar P."/>
            <person name="Natvig D."/>
            <person name="Lalanne C."/>
            <person name="Gautier V."/>
            <person name="Ament-Velasquez S.L."/>
            <person name="Kruys A."/>
            <person name="Hutchinson M.I."/>
            <person name="Powell A.J."/>
            <person name="Barry K."/>
            <person name="Miller A.N."/>
            <person name="Grigoriev I.V."/>
            <person name="Debuchy R."/>
            <person name="Gladieux P."/>
            <person name="Thoren M.H."/>
            <person name="Johannesson H."/>
        </authorList>
    </citation>
    <scope>NUCLEOTIDE SEQUENCE</scope>
    <source>
        <strain evidence="1">CBS 626.80</strain>
    </source>
</reference>
<accession>A0AAN6NXN3</accession>
<reference evidence="1" key="1">
    <citation type="journal article" date="2023" name="Mol. Phylogenet. Evol.">
        <title>Genome-scale phylogeny and comparative genomics of the fungal order Sordariales.</title>
        <authorList>
            <person name="Hensen N."/>
            <person name="Bonometti L."/>
            <person name="Westerberg I."/>
            <person name="Brannstrom I.O."/>
            <person name="Guillou S."/>
            <person name="Cros-Aarteil S."/>
            <person name="Calhoun S."/>
            <person name="Haridas S."/>
            <person name="Kuo A."/>
            <person name="Mondo S."/>
            <person name="Pangilinan J."/>
            <person name="Riley R."/>
            <person name="LaButti K."/>
            <person name="Andreopoulos B."/>
            <person name="Lipzen A."/>
            <person name="Chen C."/>
            <person name="Yan M."/>
            <person name="Daum C."/>
            <person name="Ng V."/>
            <person name="Clum A."/>
            <person name="Steindorff A."/>
            <person name="Ohm R.A."/>
            <person name="Martin F."/>
            <person name="Silar P."/>
            <person name="Natvig D.O."/>
            <person name="Lalanne C."/>
            <person name="Gautier V."/>
            <person name="Ament-Velasquez S.L."/>
            <person name="Kruys A."/>
            <person name="Hutchinson M.I."/>
            <person name="Powell A.J."/>
            <person name="Barry K."/>
            <person name="Miller A.N."/>
            <person name="Grigoriev I.V."/>
            <person name="Debuchy R."/>
            <person name="Gladieux P."/>
            <person name="Hiltunen Thoren M."/>
            <person name="Johannesson H."/>
        </authorList>
    </citation>
    <scope>NUCLEOTIDE SEQUENCE</scope>
    <source>
        <strain evidence="1">CBS 626.80</strain>
    </source>
</reference>
<proteinExistence type="predicted"/>
<organism evidence="1 2">
    <name type="scientific">Pseudoneurospora amorphoporcata</name>
    <dbReference type="NCBI Taxonomy" id="241081"/>
    <lineage>
        <taxon>Eukaryota</taxon>
        <taxon>Fungi</taxon>
        <taxon>Dikarya</taxon>
        <taxon>Ascomycota</taxon>
        <taxon>Pezizomycotina</taxon>
        <taxon>Sordariomycetes</taxon>
        <taxon>Sordariomycetidae</taxon>
        <taxon>Sordariales</taxon>
        <taxon>Sordariaceae</taxon>
        <taxon>Pseudoneurospora</taxon>
    </lineage>
</organism>
<evidence type="ECO:0000313" key="2">
    <source>
        <dbReference type="Proteomes" id="UP001303222"/>
    </source>
</evidence>